<evidence type="ECO:0000313" key="4">
    <source>
        <dbReference type="Proteomes" id="UP000095767"/>
    </source>
</evidence>
<comment type="caution">
    <text evidence="3">The sequence shown here is derived from an EMBL/GenBank/DDBJ whole genome shotgun (WGS) entry which is preliminary data.</text>
</comment>
<gene>
    <name evidence="3" type="ORF">BAE44_0023234</name>
</gene>
<dbReference type="AlphaFoldDB" id="A0A1E5USA7"/>
<keyword evidence="2" id="KW-0812">Transmembrane</keyword>
<evidence type="ECO:0000313" key="3">
    <source>
        <dbReference type="EMBL" id="OEL15747.1"/>
    </source>
</evidence>
<keyword evidence="4" id="KW-1185">Reference proteome</keyword>
<sequence>MLVIHRRRRQQQHCTISIHIYSALGQSRRFCAISFTRSALPFALQMARLHHVSLVAPAFSLLLLAALASASAAEDPPVKKVGMRIRYANKEEAQWLDRYAEAHEPLGTGPLTMRPATVEEAKWLDRMTCTTTKRASESHGSEDGAGDAGDNYIEFDDDNP</sequence>
<feature type="transmembrane region" description="Helical" evidence="2">
    <location>
        <begin position="54"/>
        <end position="73"/>
    </location>
</feature>
<keyword evidence="2" id="KW-1133">Transmembrane helix</keyword>
<reference evidence="3 4" key="1">
    <citation type="submission" date="2016-09" db="EMBL/GenBank/DDBJ databases">
        <title>The draft genome of Dichanthelium oligosanthes: A C3 panicoid grass species.</title>
        <authorList>
            <person name="Studer A.J."/>
            <person name="Schnable J.C."/>
            <person name="Brutnell T.P."/>
        </authorList>
    </citation>
    <scope>NUCLEOTIDE SEQUENCE [LARGE SCALE GENOMIC DNA]</scope>
    <source>
        <strain evidence="4">cv. Kellogg 1175</strain>
        <tissue evidence="3">Leaf</tissue>
    </source>
</reference>
<feature type="region of interest" description="Disordered" evidence="1">
    <location>
        <begin position="129"/>
        <end position="160"/>
    </location>
</feature>
<dbReference type="Proteomes" id="UP000095767">
    <property type="component" value="Unassembled WGS sequence"/>
</dbReference>
<dbReference type="EMBL" id="LWDX02065665">
    <property type="protein sequence ID" value="OEL15747.1"/>
    <property type="molecule type" value="Genomic_DNA"/>
</dbReference>
<protein>
    <submittedName>
        <fullName evidence="3">Uncharacterized protein</fullName>
    </submittedName>
</protein>
<evidence type="ECO:0000256" key="2">
    <source>
        <dbReference type="SAM" id="Phobius"/>
    </source>
</evidence>
<organism evidence="3 4">
    <name type="scientific">Dichanthelium oligosanthes</name>
    <dbReference type="NCBI Taxonomy" id="888268"/>
    <lineage>
        <taxon>Eukaryota</taxon>
        <taxon>Viridiplantae</taxon>
        <taxon>Streptophyta</taxon>
        <taxon>Embryophyta</taxon>
        <taxon>Tracheophyta</taxon>
        <taxon>Spermatophyta</taxon>
        <taxon>Magnoliopsida</taxon>
        <taxon>Liliopsida</taxon>
        <taxon>Poales</taxon>
        <taxon>Poaceae</taxon>
        <taxon>PACMAD clade</taxon>
        <taxon>Panicoideae</taxon>
        <taxon>Panicodae</taxon>
        <taxon>Paniceae</taxon>
        <taxon>Dichantheliinae</taxon>
        <taxon>Dichanthelium</taxon>
    </lineage>
</organism>
<proteinExistence type="predicted"/>
<evidence type="ECO:0000256" key="1">
    <source>
        <dbReference type="SAM" id="MobiDB-lite"/>
    </source>
</evidence>
<name>A0A1E5USA7_9POAL</name>
<dbReference type="OrthoDB" id="678757at2759"/>
<keyword evidence="2" id="KW-0472">Membrane</keyword>
<accession>A0A1E5USA7</accession>